<reference evidence="10" key="2">
    <citation type="submission" date="2024-04" db="EMBL/GenBank/DDBJ databases">
        <authorList>
            <person name="Chen Y."/>
            <person name="Shah S."/>
            <person name="Dougan E. K."/>
            <person name="Thang M."/>
            <person name="Chan C."/>
        </authorList>
    </citation>
    <scope>NUCLEOTIDE SEQUENCE [LARGE SCALE GENOMIC DNA]</scope>
</reference>
<evidence type="ECO:0000256" key="4">
    <source>
        <dbReference type="ARBA" id="ARBA00022989"/>
    </source>
</evidence>
<evidence type="ECO:0000256" key="6">
    <source>
        <dbReference type="ARBA" id="ARBA00023136"/>
    </source>
</evidence>
<keyword evidence="2" id="KW-0813">Transport</keyword>
<evidence type="ECO:0000313" key="12">
    <source>
        <dbReference type="Proteomes" id="UP001152797"/>
    </source>
</evidence>
<feature type="region of interest" description="Disordered" evidence="7">
    <location>
        <begin position="341"/>
        <end position="424"/>
    </location>
</feature>
<feature type="region of interest" description="Disordered" evidence="7">
    <location>
        <begin position="824"/>
        <end position="869"/>
    </location>
</feature>
<feature type="compositionally biased region" description="Low complexity" evidence="7">
    <location>
        <begin position="856"/>
        <end position="865"/>
    </location>
</feature>
<keyword evidence="12" id="KW-1185">Reference proteome</keyword>
<dbReference type="PANTHER" id="PTHR33281">
    <property type="entry name" value="UPF0187 PROTEIN YNEE"/>
    <property type="match status" value="1"/>
</dbReference>
<feature type="compositionally biased region" description="Polar residues" evidence="7">
    <location>
        <begin position="378"/>
        <end position="390"/>
    </location>
</feature>
<organism evidence="9">
    <name type="scientific">Cladocopium goreaui</name>
    <dbReference type="NCBI Taxonomy" id="2562237"/>
    <lineage>
        <taxon>Eukaryota</taxon>
        <taxon>Sar</taxon>
        <taxon>Alveolata</taxon>
        <taxon>Dinophyceae</taxon>
        <taxon>Suessiales</taxon>
        <taxon>Symbiodiniaceae</taxon>
        <taxon>Cladocopium</taxon>
    </lineage>
</organism>
<evidence type="ECO:0000256" key="8">
    <source>
        <dbReference type="SAM" id="Phobius"/>
    </source>
</evidence>
<keyword evidence="3 8" id="KW-0812">Transmembrane</keyword>
<feature type="compositionally biased region" description="Basic and acidic residues" evidence="7">
    <location>
        <begin position="824"/>
        <end position="838"/>
    </location>
</feature>
<dbReference type="Proteomes" id="UP001152797">
    <property type="component" value="Unassembled WGS sequence"/>
</dbReference>
<accession>A0A9P1GP40</accession>
<feature type="region of interest" description="Disordered" evidence="7">
    <location>
        <begin position="1443"/>
        <end position="1472"/>
    </location>
</feature>
<dbReference type="EMBL" id="CAMXCT010006689">
    <property type="protein sequence ID" value="CAI4018326.1"/>
    <property type="molecule type" value="Genomic_DNA"/>
</dbReference>
<dbReference type="GO" id="GO:0005254">
    <property type="term" value="F:chloride channel activity"/>
    <property type="evidence" value="ECO:0007669"/>
    <property type="project" value="InterPro"/>
</dbReference>
<evidence type="ECO:0000313" key="11">
    <source>
        <dbReference type="EMBL" id="CAL4805638.1"/>
    </source>
</evidence>
<evidence type="ECO:0000256" key="2">
    <source>
        <dbReference type="ARBA" id="ARBA00022448"/>
    </source>
</evidence>
<feature type="compositionally biased region" description="Polar residues" evidence="7">
    <location>
        <begin position="405"/>
        <end position="418"/>
    </location>
</feature>
<dbReference type="InterPro" id="IPR044669">
    <property type="entry name" value="YneE/VCCN1/2-like"/>
</dbReference>
<evidence type="ECO:0000256" key="1">
    <source>
        <dbReference type="ARBA" id="ARBA00004141"/>
    </source>
</evidence>
<gene>
    <name evidence="9" type="ORF">C1SCF055_LOCUS42902</name>
</gene>
<dbReference type="GO" id="GO:0016020">
    <property type="term" value="C:membrane"/>
    <property type="evidence" value="ECO:0007669"/>
    <property type="project" value="UniProtKB-SubCell"/>
</dbReference>
<evidence type="ECO:0000256" key="5">
    <source>
        <dbReference type="ARBA" id="ARBA00023065"/>
    </source>
</evidence>
<feature type="compositionally biased region" description="Low complexity" evidence="7">
    <location>
        <begin position="346"/>
        <end position="362"/>
    </location>
</feature>
<evidence type="ECO:0000256" key="3">
    <source>
        <dbReference type="ARBA" id="ARBA00022692"/>
    </source>
</evidence>
<evidence type="ECO:0000313" key="9">
    <source>
        <dbReference type="EMBL" id="CAI4018326.1"/>
    </source>
</evidence>
<keyword evidence="4 8" id="KW-1133">Transmembrane helix</keyword>
<evidence type="ECO:0000313" key="10">
    <source>
        <dbReference type="EMBL" id="CAL1171701.1"/>
    </source>
</evidence>
<comment type="subcellular location">
    <subcellularLocation>
        <location evidence="1">Membrane</location>
        <topology evidence="1">Multi-pass membrane protein</topology>
    </subcellularLocation>
</comment>
<dbReference type="EMBL" id="CAMXCT020006689">
    <property type="protein sequence ID" value="CAL1171701.1"/>
    <property type="molecule type" value="Genomic_DNA"/>
</dbReference>
<protein>
    <submittedName>
        <fullName evidence="11">UPF0187 protein</fullName>
    </submittedName>
</protein>
<feature type="region of interest" description="Disordered" evidence="7">
    <location>
        <begin position="1353"/>
        <end position="1372"/>
    </location>
</feature>
<feature type="transmembrane region" description="Helical" evidence="8">
    <location>
        <begin position="234"/>
        <end position="257"/>
    </location>
</feature>
<keyword evidence="6 8" id="KW-0472">Membrane</keyword>
<feature type="compositionally biased region" description="Basic residues" evidence="7">
    <location>
        <begin position="845"/>
        <end position="855"/>
    </location>
</feature>
<comment type="caution">
    <text evidence="9">The sequence shown here is derived from an EMBL/GenBank/DDBJ whole genome shotgun (WGS) entry which is preliminary data.</text>
</comment>
<dbReference type="EMBL" id="CAMXCT030006689">
    <property type="protein sequence ID" value="CAL4805638.1"/>
    <property type="molecule type" value="Genomic_DNA"/>
</dbReference>
<dbReference type="Pfam" id="PF25539">
    <property type="entry name" value="Bestrophin_2"/>
    <property type="match status" value="1"/>
</dbReference>
<name>A0A9P1GP40_9DINO</name>
<keyword evidence="5" id="KW-0406">Ion transport</keyword>
<dbReference type="PANTHER" id="PTHR33281:SF20">
    <property type="match status" value="1"/>
</dbReference>
<reference evidence="9" key="1">
    <citation type="submission" date="2022-10" db="EMBL/GenBank/DDBJ databases">
        <authorList>
            <person name="Chen Y."/>
            <person name="Dougan E. K."/>
            <person name="Chan C."/>
            <person name="Rhodes N."/>
            <person name="Thang M."/>
        </authorList>
    </citation>
    <scope>NUCLEOTIDE SEQUENCE</scope>
</reference>
<sequence length="1472" mass="165682">MIEYSEDWLITTLFRLQGSVAPRACYFAIPTGLVALFLAYSDRLIPDFREKSGILEAQQSQLWQAATGVLFSLLIFRINRAMARFWEGTGLLHQMRGEWFDSVSCCVTFTRAGIKDREKDTMAFRHTIVRLMSLCHGTALKEIGGEDATDCETIDPQGLDNGTLHHLQTCSEHGFNRVEVLLHLIQSLITQSLDDGIIRVPAPIISRVYQTLSRGFVNLLNAKKIADTRFPFPFAQLISLLLFANIFLTPILVTSIFTQPALCVIFSVIPIFGMSCLNFIGVELENPFGQDDNDLPLDHFQGEMNNCLLMLLHSSADLLPDVDALRCMTDVDEIREIMMEERELDPSFPSKPSSPKSTGSTSLPPPKPRPPKRTLSSTLERGSSLDTIGNESPVEDSNLLAALPSSPTGCSEHSQGSQAIKEKPKRLSHILRADKLQNEEQVKQEAMMQGLERMILNLQSIKTAVEEQAKKVSESTQAMSEFCIHLDEMMHQQRPLRTEVLQAELHRAHRLIEGYNSLLVRDDSRSSPAIFTGERKAEVEDGWVAASPDYELEVLDLNNRQHVILGRRSLFPAHLVASVYAFDPISRADLQRLKRQASTMAIVIGDRDPEDIQAQTWVYSDTSSPRLGTPVPLELLEVPDVDLKDYAEKRKGFLGDSRVIGKHVDAQNKRFITLADAMTIMTQVELSDWGFKGPRSVAEYLTSIRESGVDLPSYHLQWVKTSGVNPKTSLVHEHRNLVEILRLAICRDQLNPMNCMSFELVTRRLIQLEIAVSRSPSNPEFVGLDVLMENPIEESGAASMKAMDTWLTDQLKARAQIQKQSGLYREEMSHHQRDKGYGNEDGSSWKKKGKGKAKAKSGASSSGAGPLTSRQPWAQYRAHGDPLPLGPDWIASGAEQLEVPFPQRGAWTAQALNTLALHDSNSNFDTILRDIPPTETQKQVADRIWKCLEEAEEPPAGLDGPAALASLSDGKCLYNEEPSNLANYDYDKLKVLHTTLKPRRLAEVLPQHARSALQRYQTLIEKSASELSAEEPCSIKPYWDPKLRSSDSALTRLIVGLANQGLVTFRTAIKERIGIFCVKKKTPDWIRLIIDNRRVNARVYVDNISIIGCDAEQVQEVADRSRAEVIRALDELESDWSEIHQRPQEVRAVVPFGAGLKTRYADWLIEAARDESSWLRTSSIRTQLKAKPRKKLEMETPTMVMPIPDTLCRRERYSLLWRKRWNNSHRHINEKEAQVCLSSLRRTARVKKLHGKVKVTLTDHLSCLCALERGRASSYGLNKICRTACAYQLSCGIRWRLRHVETMRNPADEDSRFHENKQKPSKLILNNKTQHVNTVGGSVEVPGGEHGEEALRVSAHDSECTPSRPSKPPVRQSKIRGGAFLEIFAGTARLSDEMRRQRRATLQPIDCRFGQHHDLRSLFQQFSKVQPEGLEAIIFGQHTNEEAVRRKRRQSRKVKEQPIQSVLGGQHSTETA</sequence>
<proteinExistence type="predicted"/>
<evidence type="ECO:0000256" key="7">
    <source>
        <dbReference type="SAM" id="MobiDB-lite"/>
    </source>
</evidence>
<dbReference type="OrthoDB" id="1368at2759"/>